<dbReference type="EMBL" id="JAFFHB010000007">
    <property type="protein sequence ID" value="KAK4664152.1"/>
    <property type="molecule type" value="Genomic_DNA"/>
</dbReference>
<proteinExistence type="predicted"/>
<evidence type="ECO:0000256" key="2">
    <source>
        <dbReference type="SAM" id="Phobius"/>
    </source>
</evidence>
<evidence type="ECO:0000256" key="1">
    <source>
        <dbReference type="SAM" id="MobiDB-lite"/>
    </source>
</evidence>
<dbReference type="GeneID" id="87926313"/>
<feature type="compositionally biased region" description="Low complexity" evidence="1">
    <location>
        <begin position="147"/>
        <end position="169"/>
    </location>
</feature>
<protein>
    <recommendedName>
        <fullName evidence="5">Mid2 domain-containing protein</fullName>
    </recommendedName>
</protein>
<evidence type="ECO:0008006" key="5">
    <source>
        <dbReference type="Google" id="ProtNLM"/>
    </source>
</evidence>
<feature type="region of interest" description="Disordered" evidence="1">
    <location>
        <begin position="147"/>
        <end position="196"/>
    </location>
</feature>
<sequence length="299" mass="31419">MRGFYHDPSTKSNLPLHVNVQQDLLITKYFTIFSRGDASKVRTANNGFDCRVDLIHDLWGFCPTTVISATDCGLAGSCVDKHGCSKGWGFTNAALTTFTCSDPSAPFCSTALLTLPNNLGPFTYLACGKGPSTDNYMAFTTKAESSASSTTVSTSGNPQSSSTTASTLTQVDASASGSETTIPQAETIGQRGSTNGENTQTNNIGAIVGGVIGSIALLCASGIVIVWLLIRNRNSAKTPKVGVAPIPKPLETQSPDHKTVAWTHYSHAGWGPPELPAYHGNGSNTGPVELPAIMYPSRE</sequence>
<organism evidence="3 4">
    <name type="scientific">Podospora pseudopauciseta</name>
    <dbReference type="NCBI Taxonomy" id="2093780"/>
    <lineage>
        <taxon>Eukaryota</taxon>
        <taxon>Fungi</taxon>
        <taxon>Dikarya</taxon>
        <taxon>Ascomycota</taxon>
        <taxon>Pezizomycotina</taxon>
        <taxon>Sordariomycetes</taxon>
        <taxon>Sordariomycetidae</taxon>
        <taxon>Sordariales</taxon>
        <taxon>Podosporaceae</taxon>
        <taxon>Podospora</taxon>
    </lineage>
</organism>
<accession>A0ABR0H8C6</accession>
<gene>
    <name evidence="3" type="ORF">QC763_0082960</name>
</gene>
<comment type="caution">
    <text evidence="3">The sequence shown here is derived from an EMBL/GenBank/DDBJ whole genome shotgun (WGS) entry which is preliminary data.</text>
</comment>
<dbReference type="RefSeq" id="XP_062764118.1">
    <property type="nucleotide sequence ID" value="XM_062906141.1"/>
</dbReference>
<feature type="transmembrane region" description="Helical" evidence="2">
    <location>
        <begin position="204"/>
        <end position="230"/>
    </location>
</feature>
<name>A0ABR0H8C6_9PEZI</name>
<feature type="compositionally biased region" description="Polar residues" evidence="1">
    <location>
        <begin position="170"/>
        <end position="184"/>
    </location>
</feature>
<evidence type="ECO:0000313" key="3">
    <source>
        <dbReference type="EMBL" id="KAK4664152.1"/>
    </source>
</evidence>
<reference evidence="3 4" key="1">
    <citation type="journal article" date="2023" name="bioRxiv">
        <title>High-quality genome assemblies of four members of thePodospora anserinaspecies complex.</title>
        <authorList>
            <person name="Ament-Velasquez S.L."/>
            <person name="Vogan A.A."/>
            <person name="Wallerman O."/>
            <person name="Hartmann F."/>
            <person name="Gautier V."/>
            <person name="Silar P."/>
            <person name="Giraud T."/>
            <person name="Johannesson H."/>
        </authorList>
    </citation>
    <scope>NUCLEOTIDE SEQUENCE [LARGE SCALE GENOMIC DNA]</scope>
    <source>
        <strain evidence="3 4">CBS 411.78</strain>
    </source>
</reference>
<keyword evidence="4" id="KW-1185">Reference proteome</keyword>
<dbReference type="Proteomes" id="UP001326199">
    <property type="component" value="Unassembled WGS sequence"/>
</dbReference>
<evidence type="ECO:0000313" key="4">
    <source>
        <dbReference type="Proteomes" id="UP001326199"/>
    </source>
</evidence>
<keyword evidence="2" id="KW-0472">Membrane</keyword>
<keyword evidence="2" id="KW-1133">Transmembrane helix</keyword>
<keyword evidence="2" id="KW-0812">Transmembrane</keyword>